<evidence type="ECO:0000313" key="1">
    <source>
        <dbReference type="EMBL" id="KAH3722059.1"/>
    </source>
</evidence>
<protein>
    <submittedName>
        <fullName evidence="1">Uncharacterized protein</fullName>
    </submittedName>
</protein>
<dbReference type="Proteomes" id="UP000828390">
    <property type="component" value="Unassembled WGS sequence"/>
</dbReference>
<keyword evidence="2" id="KW-1185">Reference proteome</keyword>
<reference evidence="1" key="2">
    <citation type="submission" date="2020-11" db="EMBL/GenBank/DDBJ databases">
        <authorList>
            <person name="McCartney M.A."/>
            <person name="Auch B."/>
            <person name="Kono T."/>
            <person name="Mallez S."/>
            <person name="Becker A."/>
            <person name="Gohl D.M."/>
            <person name="Silverstein K.A.T."/>
            <person name="Koren S."/>
            <person name="Bechman K.B."/>
            <person name="Herman A."/>
            <person name="Abrahante J.E."/>
            <person name="Garbe J."/>
        </authorList>
    </citation>
    <scope>NUCLEOTIDE SEQUENCE</scope>
    <source>
        <strain evidence="1">Duluth1</strain>
        <tissue evidence="1">Whole animal</tissue>
    </source>
</reference>
<organism evidence="1 2">
    <name type="scientific">Dreissena polymorpha</name>
    <name type="common">Zebra mussel</name>
    <name type="synonym">Mytilus polymorpha</name>
    <dbReference type="NCBI Taxonomy" id="45954"/>
    <lineage>
        <taxon>Eukaryota</taxon>
        <taxon>Metazoa</taxon>
        <taxon>Spiralia</taxon>
        <taxon>Lophotrochozoa</taxon>
        <taxon>Mollusca</taxon>
        <taxon>Bivalvia</taxon>
        <taxon>Autobranchia</taxon>
        <taxon>Heteroconchia</taxon>
        <taxon>Euheterodonta</taxon>
        <taxon>Imparidentia</taxon>
        <taxon>Neoheterodontei</taxon>
        <taxon>Myida</taxon>
        <taxon>Dreissenoidea</taxon>
        <taxon>Dreissenidae</taxon>
        <taxon>Dreissena</taxon>
    </lineage>
</organism>
<proteinExistence type="predicted"/>
<reference evidence="1" key="1">
    <citation type="journal article" date="2019" name="bioRxiv">
        <title>The Genome of the Zebra Mussel, Dreissena polymorpha: A Resource for Invasive Species Research.</title>
        <authorList>
            <person name="McCartney M.A."/>
            <person name="Auch B."/>
            <person name="Kono T."/>
            <person name="Mallez S."/>
            <person name="Zhang Y."/>
            <person name="Obille A."/>
            <person name="Becker A."/>
            <person name="Abrahante J.E."/>
            <person name="Garbe J."/>
            <person name="Badalamenti J.P."/>
            <person name="Herman A."/>
            <person name="Mangelson H."/>
            <person name="Liachko I."/>
            <person name="Sullivan S."/>
            <person name="Sone E.D."/>
            <person name="Koren S."/>
            <person name="Silverstein K.A.T."/>
            <person name="Beckman K.B."/>
            <person name="Gohl D.M."/>
        </authorList>
    </citation>
    <scope>NUCLEOTIDE SEQUENCE</scope>
    <source>
        <strain evidence="1">Duluth1</strain>
        <tissue evidence="1">Whole animal</tissue>
    </source>
</reference>
<accession>A0A9D4HLJ6</accession>
<dbReference type="Pfam" id="PF12836">
    <property type="entry name" value="HHH_3"/>
    <property type="match status" value="1"/>
</dbReference>
<name>A0A9D4HLJ6_DREPO</name>
<dbReference type="Gene3D" id="1.10.150.320">
    <property type="entry name" value="Photosystem II 12 kDa extrinsic protein"/>
    <property type="match status" value="1"/>
</dbReference>
<gene>
    <name evidence="1" type="ORF">DPMN_065008</name>
</gene>
<dbReference type="InterPro" id="IPR010994">
    <property type="entry name" value="RuvA_2-like"/>
</dbReference>
<comment type="caution">
    <text evidence="1">The sequence shown here is derived from an EMBL/GenBank/DDBJ whole genome shotgun (WGS) entry which is preliminary data.</text>
</comment>
<dbReference type="AlphaFoldDB" id="A0A9D4HLJ6"/>
<sequence>MAIYNPTVDIDTASMDELQLLPGVGKKVADTIINIRDSEGRMTRELLTRIPHFREAEGLWSMVHFSKSETENSEVESEVEKRES</sequence>
<dbReference type="EMBL" id="JAIWYP010000013">
    <property type="protein sequence ID" value="KAH3722059.1"/>
    <property type="molecule type" value="Genomic_DNA"/>
</dbReference>
<dbReference type="SUPFAM" id="SSF47781">
    <property type="entry name" value="RuvA domain 2-like"/>
    <property type="match status" value="1"/>
</dbReference>
<evidence type="ECO:0000313" key="2">
    <source>
        <dbReference type="Proteomes" id="UP000828390"/>
    </source>
</evidence>